<dbReference type="RefSeq" id="WP_114102379.1">
    <property type="nucleotide sequence ID" value="NZ_JARSBO010000004.1"/>
</dbReference>
<dbReference type="InterPro" id="IPR006311">
    <property type="entry name" value="TAT_signal"/>
</dbReference>
<sequence>MNKRMLRRALLATGIAVLAAVSLGNPERSIADLIWADDAAPWEQVTAVYTPDITKPGKIEISEPVFANVAACRDHVLKLAAERGDPDLQKGRFECAVGFYPEKSGDKGPITGDYRLVTN</sequence>
<comment type="caution">
    <text evidence="2">The sequence shown here is derived from an EMBL/GenBank/DDBJ whole genome shotgun (WGS) entry which is preliminary data.</text>
</comment>
<keyword evidence="1" id="KW-0732">Signal</keyword>
<name>A0ABT6GAU1_9PROT</name>
<protein>
    <recommendedName>
        <fullName evidence="4">UrcA family protein</fullName>
    </recommendedName>
</protein>
<feature type="signal peptide" evidence="1">
    <location>
        <begin position="1"/>
        <end position="19"/>
    </location>
</feature>
<evidence type="ECO:0000313" key="3">
    <source>
        <dbReference type="Proteomes" id="UP001529180"/>
    </source>
</evidence>
<dbReference type="Proteomes" id="UP001529180">
    <property type="component" value="Unassembled WGS sequence"/>
</dbReference>
<dbReference type="EMBL" id="JARSBO010000004">
    <property type="protein sequence ID" value="MDG4719200.1"/>
    <property type="molecule type" value="Genomic_DNA"/>
</dbReference>
<keyword evidence="3" id="KW-1185">Reference proteome</keyword>
<evidence type="ECO:0008006" key="4">
    <source>
        <dbReference type="Google" id="ProtNLM"/>
    </source>
</evidence>
<evidence type="ECO:0000256" key="1">
    <source>
        <dbReference type="SAM" id="SignalP"/>
    </source>
</evidence>
<feature type="chain" id="PRO_5046704924" description="UrcA family protein" evidence="1">
    <location>
        <begin position="20"/>
        <end position="119"/>
    </location>
</feature>
<accession>A0ABT6GAU1</accession>
<organism evidence="2 3">
    <name type="scientific">Thalassospira aquimaris</name>
    <dbReference type="NCBI Taxonomy" id="3037796"/>
    <lineage>
        <taxon>Bacteria</taxon>
        <taxon>Pseudomonadati</taxon>
        <taxon>Pseudomonadota</taxon>
        <taxon>Alphaproteobacteria</taxon>
        <taxon>Rhodospirillales</taxon>
        <taxon>Thalassospiraceae</taxon>
        <taxon>Thalassospira</taxon>
    </lineage>
</organism>
<proteinExistence type="predicted"/>
<dbReference type="PROSITE" id="PS51318">
    <property type="entry name" value="TAT"/>
    <property type="match status" value="1"/>
</dbReference>
<evidence type="ECO:0000313" key="2">
    <source>
        <dbReference type="EMBL" id="MDG4719200.1"/>
    </source>
</evidence>
<gene>
    <name evidence="2" type="ORF">P7680_09320</name>
</gene>
<reference evidence="2 3" key="1">
    <citation type="submission" date="2023-03" db="EMBL/GenBank/DDBJ databases">
        <title>Strain FZY0004 represents a novel species in the genus Thalassospira isolated from seawater.</title>
        <authorList>
            <person name="Fu Z.-Y."/>
        </authorList>
    </citation>
    <scope>NUCLEOTIDE SEQUENCE [LARGE SCALE GENOMIC DNA]</scope>
    <source>
        <strain evidence="2 3">FZY0004</strain>
    </source>
</reference>